<evidence type="ECO:0000256" key="3">
    <source>
        <dbReference type="ARBA" id="ARBA00022884"/>
    </source>
</evidence>
<dbReference type="GO" id="GO:0003735">
    <property type="term" value="F:structural constituent of ribosome"/>
    <property type="evidence" value="ECO:0007669"/>
    <property type="project" value="InterPro"/>
</dbReference>
<dbReference type="InterPro" id="IPR008991">
    <property type="entry name" value="Translation_prot_SH3-like_sf"/>
</dbReference>
<feature type="non-terminal residue" evidence="9">
    <location>
        <position position="1"/>
    </location>
</feature>
<dbReference type="GO" id="GO:0002181">
    <property type="term" value="P:cytoplasmic translation"/>
    <property type="evidence" value="ECO:0007669"/>
    <property type="project" value="TreeGrafter"/>
</dbReference>
<evidence type="ECO:0000256" key="1">
    <source>
        <dbReference type="ARBA" id="ARBA00005636"/>
    </source>
</evidence>
<dbReference type="Gene3D" id="2.30.30.30">
    <property type="match status" value="1"/>
</dbReference>
<keyword evidence="4 9" id="KW-0689">Ribosomal protein</keyword>
<evidence type="ECO:0000313" key="10">
    <source>
        <dbReference type="Proteomes" id="UP000277633"/>
    </source>
</evidence>
<dbReference type="PANTHER" id="PTHR13691:SF16">
    <property type="entry name" value="LARGE RIBOSOMAL SUBUNIT PROTEIN UL2"/>
    <property type="match status" value="1"/>
</dbReference>
<gene>
    <name evidence="9" type="primary">rpl2p</name>
    <name evidence="9" type="ORF">DRO07_03260</name>
</gene>
<dbReference type="InterPro" id="IPR022669">
    <property type="entry name" value="Ribosomal_uL2_C"/>
</dbReference>
<protein>
    <recommendedName>
        <fullName evidence="6">50S ribosomal protein L2</fullName>
    </recommendedName>
</protein>
<evidence type="ECO:0000256" key="7">
    <source>
        <dbReference type="SAM" id="MobiDB-lite"/>
    </source>
</evidence>
<dbReference type="InterPro" id="IPR014722">
    <property type="entry name" value="Rib_uL2_dom2"/>
</dbReference>
<dbReference type="EMBL" id="QMWO01000134">
    <property type="protein sequence ID" value="RLG68632.1"/>
    <property type="molecule type" value="Genomic_DNA"/>
</dbReference>
<dbReference type="InterPro" id="IPR002171">
    <property type="entry name" value="Ribosomal_uL2"/>
</dbReference>
<dbReference type="InterPro" id="IPR014726">
    <property type="entry name" value="Ribosomal_uL2_dom3"/>
</dbReference>
<keyword evidence="5" id="KW-0687">Ribonucleoprotein</keyword>
<dbReference type="GO" id="GO:0022625">
    <property type="term" value="C:cytosolic large ribosomal subunit"/>
    <property type="evidence" value="ECO:0007669"/>
    <property type="project" value="TreeGrafter"/>
</dbReference>
<feature type="region of interest" description="Disordered" evidence="7">
    <location>
        <begin position="100"/>
        <end position="145"/>
    </location>
</feature>
<feature type="compositionally biased region" description="Basic residues" evidence="7">
    <location>
        <begin position="131"/>
        <end position="145"/>
    </location>
</feature>
<evidence type="ECO:0000256" key="4">
    <source>
        <dbReference type="ARBA" id="ARBA00022980"/>
    </source>
</evidence>
<feature type="domain" description="Large ribosomal subunit protein uL2 C-terminal" evidence="8">
    <location>
        <begin position="1"/>
        <end position="128"/>
    </location>
</feature>
<dbReference type="Gene3D" id="4.10.950.10">
    <property type="entry name" value="Ribosomal protein L2, domain 3"/>
    <property type="match status" value="1"/>
</dbReference>
<dbReference type="Proteomes" id="UP000277633">
    <property type="component" value="Unassembled WGS sequence"/>
</dbReference>
<comment type="caution">
    <text evidence="9">The sequence shown here is derived from an EMBL/GenBank/DDBJ whole genome shotgun (WGS) entry which is preliminary data.</text>
</comment>
<dbReference type="FunFam" id="4.10.950.10:FF:000002">
    <property type="entry name" value="60S ribosomal protein L2"/>
    <property type="match status" value="1"/>
</dbReference>
<comment type="similarity">
    <text evidence="1">Belongs to the universal ribosomal protein uL2 family.</text>
</comment>
<dbReference type="AlphaFoldDB" id="A0A497JG89"/>
<dbReference type="GO" id="GO:0019843">
    <property type="term" value="F:rRNA binding"/>
    <property type="evidence" value="ECO:0007669"/>
    <property type="project" value="UniProtKB-KW"/>
</dbReference>
<dbReference type="SMART" id="SM01382">
    <property type="entry name" value="Ribosomal_L2_C"/>
    <property type="match status" value="1"/>
</dbReference>
<evidence type="ECO:0000256" key="6">
    <source>
        <dbReference type="ARBA" id="ARBA00035459"/>
    </source>
</evidence>
<reference evidence="9 10" key="1">
    <citation type="submission" date="2018-06" db="EMBL/GenBank/DDBJ databases">
        <title>Extensive metabolic versatility and redundancy in microbially diverse, dynamic hydrothermal sediments.</title>
        <authorList>
            <person name="Dombrowski N."/>
            <person name="Teske A."/>
            <person name="Baker B.J."/>
        </authorList>
    </citation>
    <scope>NUCLEOTIDE SEQUENCE [LARGE SCALE GENOMIC DNA]</scope>
    <source>
        <strain evidence="9">B9_G13</strain>
    </source>
</reference>
<organism evidence="9 10">
    <name type="scientific">Candidatus Iainarchaeum sp</name>
    <dbReference type="NCBI Taxonomy" id="3101447"/>
    <lineage>
        <taxon>Archaea</taxon>
        <taxon>Candidatus Iainarchaeota</taxon>
        <taxon>Candidatus Iainarchaeia</taxon>
        <taxon>Candidatus Iainarchaeales</taxon>
        <taxon>Candidatus Iainarchaeaceae</taxon>
        <taxon>Candidatus Iainarchaeum</taxon>
    </lineage>
</organism>
<dbReference type="Pfam" id="PF03947">
    <property type="entry name" value="Ribosomal_L2_C"/>
    <property type="match status" value="1"/>
</dbReference>
<keyword evidence="3" id="KW-0694">RNA-binding</keyword>
<name>A0A497JG89_9ARCH</name>
<dbReference type="PANTHER" id="PTHR13691">
    <property type="entry name" value="RIBOSOMAL PROTEIN L2"/>
    <property type="match status" value="1"/>
</dbReference>
<dbReference type="SUPFAM" id="SSF50104">
    <property type="entry name" value="Translation proteins SH3-like domain"/>
    <property type="match status" value="1"/>
</dbReference>
<evidence type="ECO:0000313" key="9">
    <source>
        <dbReference type="EMBL" id="RLG68632.1"/>
    </source>
</evidence>
<evidence type="ECO:0000256" key="5">
    <source>
        <dbReference type="ARBA" id="ARBA00023274"/>
    </source>
</evidence>
<proteinExistence type="inferred from homology"/>
<evidence type="ECO:0000259" key="8">
    <source>
        <dbReference type="SMART" id="SM01382"/>
    </source>
</evidence>
<accession>A0A497JG89</accession>
<sequence>VLPLRSIPEGCAIFNIELTPGDGGKLVRSTGSYALLVGKDSENAIIKLPSGKTKSLPLDCRATIGCASGGERTEKPFVKAGKKYYYMKAKGKKHVKVRGVAMNASDHPFGGEQHHPGKSKSVKRGAPPGRKVGHIASRRTGRRKK</sequence>
<keyword evidence="2" id="KW-0699">rRNA-binding</keyword>
<evidence type="ECO:0000256" key="2">
    <source>
        <dbReference type="ARBA" id="ARBA00022730"/>
    </source>
</evidence>